<comment type="catalytic activity">
    <reaction evidence="1 14">
        <text>adenosylcob(III)inamide + ATP = adenosylcob(III)inamide phosphate + ADP + H(+)</text>
        <dbReference type="Rhea" id="RHEA:15769"/>
        <dbReference type="ChEBI" id="CHEBI:2480"/>
        <dbReference type="ChEBI" id="CHEBI:15378"/>
        <dbReference type="ChEBI" id="CHEBI:30616"/>
        <dbReference type="ChEBI" id="CHEBI:58502"/>
        <dbReference type="ChEBI" id="CHEBI:456216"/>
        <dbReference type="EC" id="2.7.1.156"/>
    </reaction>
</comment>
<name>A0ABS1CCJ2_9GAMM</name>
<evidence type="ECO:0000256" key="4">
    <source>
        <dbReference type="ARBA" id="ARBA00003889"/>
    </source>
</evidence>
<dbReference type="InterPro" id="IPR027417">
    <property type="entry name" value="P-loop_NTPase"/>
</dbReference>
<evidence type="ECO:0000256" key="12">
    <source>
        <dbReference type="ARBA" id="ARBA00022840"/>
    </source>
</evidence>
<comment type="pathway">
    <text evidence="5 14">Cofactor biosynthesis; adenosylcobalamin biosynthesis; adenosylcobalamin from cob(II)yrinate a,c-diamide: step 6/7.</text>
</comment>
<comment type="similarity">
    <text evidence="7 14">Belongs to the CobU/CobP family.</text>
</comment>
<keyword evidence="13 14" id="KW-0342">GTP-binding</keyword>
<keyword evidence="8 14" id="KW-0169">Cobalamin biosynthesis</keyword>
<comment type="function">
    <text evidence="4 14">Catalyzes ATP-dependent phosphorylation of adenosylcobinamide and addition of GMP to adenosylcobinamide phosphate.</text>
</comment>
<evidence type="ECO:0000256" key="2">
    <source>
        <dbReference type="ARBA" id="ARBA00000711"/>
    </source>
</evidence>
<dbReference type="SUPFAM" id="SSF52540">
    <property type="entry name" value="P-loop containing nucleoside triphosphate hydrolases"/>
    <property type="match status" value="1"/>
</dbReference>
<evidence type="ECO:0000256" key="6">
    <source>
        <dbReference type="ARBA" id="ARBA00005159"/>
    </source>
</evidence>
<evidence type="ECO:0000256" key="1">
    <source>
        <dbReference type="ARBA" id="ARBA00000312"/>
    </source>
</evidence>
<dbReference type="PANTHER" id="PTHR34848">
    <property type="match status" value="1"/>
</dbReference>
<dbReference type="EMBL" id="NRRV01000004">
    <property type="protein sequence ID" value="MBK1629631.1"/>
    <property type="molecule type" value="Genomic_DNA"/>
</dbReference>
<evidence type="ECO:0000256" key="8">
    <source>
        <dbReference type="ARBA" id="ARBA00022573"/>
    </source>
</evidence>
<protein>
    <recommendedName>
        <fullName evidence="14">Bifunctional adenosylcobalamin biosynthesis protein</fullName>
        <ecNumber evidence="14">2.7.1.156</ecNumber>
        <ecNumber evidence="14">2.7.7.62</ecNumber>
    </recommendedName>
</protein>
<evidence type="ECO:0000256" key="11">
    <source>
        <dbReference type="ARBA" id="ARBA00022777"/>
    </source>
</evidence>
<keyword evidence="12 14" id="KW-0067">ATP-binding</keyword>
<comment type="catalytic activity">
    <reaction evidence="2 14">
        <text>adenosylcob(III)inamide phosphate + GTP + H(+) = adenosylcob(III)inamide-GDP + diphosphate</text>
        <dbReference type="Rhea" id="RHEA:22712"/>
        <dbReference type="ChEBI" id="CHEBI:15378"/>
        <dbReference type="ChEBI" id="CHEBI:33019"/>
        <dbReference type="ChEBI" id="CHEBI:37565"/>
        <dbReference type="ChEBI" id="CHEBI:58502"/>
        <dbReference type="ChEBI" id="CHEBI:60487"/>
        <dbReference type="EC" id="2.7.7.62"/>
    </reaction>
</comment>
<evidence type="ECO:0000256" key="9">
    <source>
        <dbReference type="ARBA" id="ARBA00022679"/>
    </source>
</evidence>
<dbReference type="GO" id="GO:0016779">
    <property type="term" value="F:nucleotidyltransferase activity"/>
    <property type="evidence" value="ECO:0007669"/>
    <property type="project" value="UniProtKB-KW"/>
</dbReference>
<dbReference type="Pfam" id="PF02283">
    <property type="entry name" value="CobU"/>
    <property type="match status" value="1"/>
</dbReference>
<evidence type="ECO:0000313" key="16">
    <source>
        <dbReference type="Proteomes" id="UP000748752"/>
    </source>
</evidence>
<comment type="catalytic activity">
    <reaction evidence="3">
        <text>adenosylcob(III)inamide + GTP = adenosylcob(III)inamide phosphate + GDP + H(+)</text>
        <dbReference type="Rhea" id="RHEA:15765"/>
        <dbReference type="ChEBI" id="CHEBI:2480"/>
        <dbReference type="ChEBI" id="CHEBI:15378"/>
        <dbReference type="ChEBI" id="CHEBI:37565"/>
        <dbReference type="ChEBI" id="CHEBI:58189"/>
        <dbReference type="ChEBI" id="CHEBI:58502"/>
        <dbReference type="EC" id="2.7.1.156"/>
    </reaction>
</comment>
<dbReference type="PIRSF" id="PIRSF006135">
    <property type="entry name" value="CobU"/>
    <property type="match status" value="1"/>
</dbReference>
<keyword evidence="11 14" id="KW-0418">Kinase</keyword>
<keyword evidence="9 14" id="KW-0808">Transferase</keyword>
<keyword evidence="16" id="KW-1185">Reference proteome</keyword>
<sequence length="178" mass="19300">MHTLILGGVRSGKSRLAERLARESGLAVTYIATANASDEEMVARIAAHRERRPADWRLVEEPLALADSLRREAAAGRCVLVECLTLWLSNLLWADDDALLARELAALPELLPDLPGRLIFVGNETNLGVIPMNALARRYCDLAGVLHQQLAARCQAVYFTAAGLPLALKGPPLQGDSQ</sequence>
<dbReference type="CDD" id="cd00544">
    <property type="entry name" value="CobU"/>
    <property type="match status" value="1"/>
</dbReference>
<dbReference type="EC" id="2.7.7.62" evidence="14"/>
<dbReference type="Proteomes" id="UP000748752">
    <property type="component" value="Unassembled WGS sequence"/>
</dbReference>
<reference evidence="15 16" key="1">
    <citation type="journal article" date="2020" name="Microorganisms">
        <title>Osmotic Adaptation and Compatible Solute Biosynthesis of Phototrophic Bacteria as Revealed from Genome Analyses.</title>
        <authorList>
            <person name="Imhoff J.F."/>
            <person name="Rahn T."/>
            <person name="Kunzel S."/>
            <person name="Keller A."/>
            <person name="Neulinger S.C."/>
        </authorList>
    </citation>
    <scope>NUCLEOTIDE SEQUENCE [LARGE SCALE GENOMIC DNA]</scope>
    <source>
        <strain evidence="15 16">DSM 6210</strain>
    </source>
</reference>
<accession>A0ABS1CCJ2</accession>
<evidence type="ECO:0000256" key="10">
    <source>
        <dbReference type="ARBA" id="ARBA00022741"/>
    </source>
</evidence>
<comment type="caution">
    <text evidence="15">The sequence shown here is derived from an EMBL/GenBank/DDBJ whole genome shotgun (WGS) entry which is preliminary data.</text>
</comment>
<proteinExistence type="inferred from homology"/>
<dbReference type="RefSeq" id="WP_200233793.1">
    <property type="nucleotide sequence ID" value="NZ_NRRV01000004.1"/>
</dbReference>
<evidence type="ECO:0000256" key="13">
    <source>
        <dbReference type="ARBA" id="ARBA00023134"/>
    </source>
</evidence>
<organism evidence="15 16">
    <name type="scientific">Thiohalocapsa halophila</name>
    <dbReference type="NCBI Taxonomy" id="69359"/>
    <lineage>
        <taxon>Bacteria</taxon>
        <taxon>Pseudomonadati</taxon>
        <taxon>Pseudomonadota</taxon>
        <taxon>Gammaproteobacteria</taxon>
        <taxon>Chromatiales</taxon>
        <taxon>Chromatiaceae</taxon>
        <taxon>Thiohalocapsa</taxon>
    </lineage>
</organism>
<dbReference type="GO" id="GO:0016301">
    <property type="term" value="F:kinase activity"/>
    <property type="evidence" value="ECO:0007669"/>
    <property type="project" value="UniProtKB-KW"/>
</dbReference>
<dbReference type="InterPro" id="IPR003203">
    <property type="entry name" value="CobU/CobP"/>
</dbReference>
<evidence type="ECO:0000256" key="7">
    <source>
        <dbReference type="ARBA" id="ARBA00007490"/>
    </source>
</evidence>
<evidence type="ECO:0000256" key="5">
    <source>
        <dbReference type="ARBA" id="ARBA00004692"/>
    </source>
</evidence>
<evidence type="ECO:0000256" key="14">
    <source>
        <dbReference type="PIRNR" id="PIRNR006135"/>
    </source>
</evidence>
<evidence type="ECO:0000313" key="15">
    <source>
        <dbReference type="EMBL" id="MBK1629631.1"/>
    </source>
</evidence>
<dbReference type="NCBIfam" id="NF004469">
    <property type="entry name" value="PRK05800.1"/>
    <property type="match status" value="1"/>
</dbReference>
<gene>
    <name evidence="15" type="ORF">CKO31_02540</name>
</gene>
<keyword evidence="10 14" id="KW-0547">Nucleotide-binding</keyword>
<keyword evidence="15" id="KW-0548">Nucleotidyltransferase</keyword>
<comment type="pathway">
    <text evidence="6 14">Cofactor biosynthesis; adenosylcobalamin biosynthesis; adenosylcobalamin from cob(II)yrinate a,c-diamide: step 5/7.</text>
</comment>
<dbReference type="PANTHER" id="PTHR34848:SF1">
    <property type="entry name" value="BIFUNCTIONAL ADENOSYLCOBALAMIN BIOSYNTHESIS PROTEIN COBU"/>
    <property type="match status" value="1"/>
</dbReference>
<dbReference type="EC" id="2.7.1.156" evidence="14"/>
<evidence type="ECO:0000256" key="3">
    <source>
        <dbReference type="ARBA" id="ARBA00001522"/>
    </source>
</evidence>
<dbReference type="Gene3D" id="3.40.50.300">
    <property type="entry name" value="P-loop containing nucleotide triphosphate hydrolases"/>
    <property type="match status" value="1"/>
</dbReference>